<evidence type="ECO:0000313" key="2">
    <source>
        <dbReference type="EMBL" id="MFC4818990.1"/>
    </source>
</evidence>
<dbReference type="RefSeq" id="WP_380018725.1">
    <property type="nucleotide sequence ID" value="NZ_JBHSHD010000002.1"/>
</dbReference>
<gene>
    <name evidence="2" type="ORF">ACFO6Q_01570</name>
</gene>
<feature type="region of interest" description="Disordered" evidence="1">
    <location>
        <begin position="1"/>
        <end position="29"/>
    </location>
</feature>
<protein>
    <recommendedName>
        <fullName evidence="4">DUF1579 domain-containing protein</fullName>
    </recommendedName>
</protein>
<organism evidence="2 3">
    <name type="scientific">Dokdonella ginsengisoli</name>
    <dbReference type="NCBI Taxonomy" id="363846"/>
    <lineage>
        <taxon>Bacteria</taxon>
        <taxon>Pseudomonadati</taxon>
        <taxon>Pseudomonadota</taxon>
        <taxon>Gammaproteobacteria</taxon>
        <taxon>Lysobacterales</taxon>
        <taxon>Rhodanobacteraceae</taxon>
        <taxon>Dokdonella</taxon>
    </lineage>
</organism>
<sequence>MSGPPLRSAADGARRERAEDFRSGPAQAGHDGSRDFDFWFGRWHVANERLKERLVGSTEWERFEATQECRPILGGVGNIDDFESDWDGGFTGMTLRLFDLARREWSLYWASHRDGVLQPPVVGRFEDGVGTFFGRDVHQGRPVRVRFLWSEITARSALWQQAFSTDEGETWETNWIMRMTRIATTEAQM</sequence>
<comment type="caution">
    <text evidence="2">The sequence shown here is derived from an EMBL/GenBank/DDBJ whole genome shotgun (WGS) entry which is preliminary data.</text>
</comment>
<evidence type="ECO:0000256" key="1">
    <source>
        <dbReference type="SAM" id="MobiDB-lite"/>
    </source>
</evidence>
<name>A0ABV9QQS6_9GAMM</name>
<keyword evidence="3" id="KW-1185">Reference proteome</keyword>
<evidence type="ECO:0000313" key="3">
    <source>
        <dbReference type="Proteomes" id="UP001595886"/>
    </source>
</evidence>
<dbReference type="Proteomes" id="UP001595886">
    <property type="component" value="Unassembled WGS sequence"/>
</dbReference>
<feature type="compositionally biased region" description="Basic and acidic residues" evidence="1">
    <location>
        <begin position="12"/>
        <end position="22"/>
    </location>
</feature>
<dbReference type="EMBL" id="JBHSHD010000002">
    <property type="protein sequence ID" value="MFC4818990.1"/>
    <property type="molecule type" value="Genomic_DNA"/>
</dbReference>
<reference evidence="3" key="1">
    <citation type="journal article" date="2019" name="Int. J. Syst. Evol. Microbiol.">
        <title>The Global Catalogue of Microorganisms (GCM) 10K type strain sequencing project: providing services to taxonomists for standard genome sequencing and annotation.</title>
        <authorList>
            <consortium name="The Broad Institute Genomics Platform"/>
            <consortium name="The Broad Institute Genome Sequencing Center for Infectious Disease"/>
            <person name="Wu L."/>
            <person name="Ma J."/>
        </authorList>
    </citation>
    <scope>NUCLEOTIDE SEQUENCE [LARGE SCALE GENOMIC DNA]</scope>
    <source>
        <strain evidence="3">CCUG 30340</strain>
    </source>
</reference>
<evidence type="ECO:0008006" key="4">
    <source>
        <dbReference type="Google" id="ProtNLM"/>
    </source>
</evidence>
<proteinExistence type="predicted"/>
<accession>A0ABV9QQS6</accession>